<accession>A0A3P3Y6J2</accession>
<dbReference type="AlphaFoldDB" id="A0A3P3Y6J2"/>
<reference evidence="1 2" key="1">
    <citation type="submission" date="2018-03" db="EMBL/GenBank/DDBJ databases">
        <authorList>
            <person name="Fogelqvist J."/>
        </authorList>
    </citation>
    <scope>NUCLEOTIDE SEQUENCE [LARGE SCALE GENOMIC DNA]</scope>
</reference>
<dbReference type="Proteomes" id="UP000290189">
    <property type="component" value="Unassembled WGS sequence"/>
</dbReference>
<evidence type="ECO:0000313" key="2">
    <source>
        <dbReference type="Proteomes" id="UP000290189"/>
    </source>
</evidence>
<name>A0A3P3Y6J2_PLABS</name>
<sequence>MQALATEAYHVLESFVPRNLISNPAVMSIDVGKLVRQEKRRLEQLRIRPEPVCRRESTPWRPARHPRHLDTFSTFPHYADPDREYMLPEDYEFVNFFMKKPATVPITVPWRPTSKPKRGLAGLFSRARYISIWDA</sequence>
<protein>
    <submittedName>
        <fullName evidence="1">Uncharacterized protein</fullName>
    </submittedName>
</protein>
<geneLocation type="mitochondrion" evidence="1"/>
<organism evidence="1 2">
    <name type="scientific">Plasmodiophora brassicae</name>
    <name type="common">Clubroot disease agent</name>
    <dbReference type="NCBI Taxonomy" id="37360"/>
    <lineage>
        <taxon>Eukaryota</taxon>
        <taxon>Sar</taxon>
        <taxon>Rhizaria</taxon>
        <taxon>Endomyxa</taxon>
        <taxon>Phytomyxea</taxon>
        <taxon>Plasmodiophorida</taxon>
        <taxon>Plasmodiophoridae</taxon>
        <taxon>Plasmodiophora</taxon>
    </lineage>
</organism>
<gene>
    <name evidence="1" type="ORF">PLBR_LOCUS3001</name>
</gene>
<keyword evidence="1" id="KW-0496">Mitochondrion</keyword>
<dbReference type="EMBL" id="OVEO01000004">
    <property type="protein sequence ID" value="SPQ95786.1"/>
    <property type="molecule type" value="Genomic_DNA"/>
</dbReference>
<proteinExistence type="predicted"/>
<evidence type="ECO:0000313" key="1">
    <source>
        <dbReference type="EMBL" id="SPQ95786.1"/>
    </source>
</evidence>